<keyword evidence="6 8" id="KW-0030">Aminoacyl-tRNA synthetase</keyword>
<evidence type="ECO:0000256" key="1">
    <source>
        <dbReference type="ARBA" id="ARBA00008226"/>
    </source>
</evidence>
<dbReference type="GO" id="GO:0004821">
    <property type="term" value="F:histidine-tRNA ligase activity"/>
    <property type="evidence" value="ECO:0007669"/>
    <property type="project" value="UniProtKB-UniRule"/>
</dbReference>
<dbReference type="PIRSF" id="PIRSF001549">
    <property type="entry name" value="His-tRNA_synth"/>
    <property type="match status" value="1"/>
</dbReference>
<keyword evidence="2 8" id="KW-0436">Ligase</keyword>
<dbReference type="Gene3D" id="3.40.50.800">
    <property type="entry name" value="Anticodon-binding domain"/>
    <property type="match status" value="1"/>
</dbReference>
<evidence type="ECO:0000313" key="12">
    <source>
        <dbReference type="Proteomes" id="UP000231550"/>
    </source>
</evidence>
<dbReference type="SUPFAM" id="SSF55681">
    <property type="entry name" value="Class II aaRS and biotin synthetases"/>
    <property type="match status" value="1"/>
</dbReference>
<comment type="similarity">
    <text evidence="1 8">Belongs to the class-II aminoacyl-tRNA synthetase family.</text>
</comment>
<feature type="domain" description="Aminoacyl-transfer RNA synthetases class-II family profile" evidence="10">
    <location>
        <begin position="1"/>
        <end position="334"/>
    </location>
</feature>
<evidence type="ECO:0000256" key="4">
    <source>
        <dbReference type="ARBA" id="ARBA00022840"/>
    </source>
</evidence>
<dbReference type="GO" id="GO:0005524">
    <property type="term" value="F:ATP binding"/>
    <property type="evidence" value="ECO:0007669"/>
    <property type="project" value="UniProtKB-UniRule"/>
</dbReference>
<dbReference type="InterPro" id="IPR006195">
    <property type="entry name" value="aa-tRNA-synth_II"/>
</dbReference>
<comment type="catalytic activity">
    <reaction evidence="7 8">
        <text>tRNA(His) + L-histidine + ATP = L-histidyl-tRNA(His) + AMP + diphosphate + H(+)</text>
        <dbReference type="Rhea" id="RHEA:17313"/>
        <dbReference type="Rhea" id="RHEA-COMP:9665"/>
        <dbReference type="Rhea" id="RHEA-COMP:9689"/>
        <dbReference type="ChEBI" id="CHEBI:15378"/>
        <dbReference type="ChEBI" id="CHEBI:30616"/>
        <dbReference type="ChEBI" id="CHEBI:33019"/>
        <dbReference type="ChEBI" id="CHEBI:57595"/>
        <dbReference type="ChEBI" id="CHEBI:78442"/>
        <dbReference type="ChEBI" id="CHEBI:78527"/>
        <dbReference type="ChEBI" id="CHEBI:456215"/>
        <dbReference type="EC" id="6.1.1.21"/>
    </reaction>
</comment>
<evidence type="ECO:0000256" key="6">
    <source>
        <dbReference type="ARBA" id="ARBA00023146"/>
    </source>
</evidence>
<proteinExistence type="inferred from homology"/>
<accession>A0A2H0KR33</accession>
<dbReference type="InterPro" id="IPR041715">
    <property type="entry name" value="HisRS-like_core"/>
</dbReference>
<feature type="binding site" evidence="9">
    <location>
        <position position="136"/>
    </location>
    <ligand>
        <name>L-histidine</name>
        <dbReference type="ChEBI" id="CHEBI:57595"/>
    </ligand>
</feature>
<evidence type="ECO:0000256" key="8">
    <source>
        <dbReference type="HAMAP-Rule" id="MF_00127"/>
    </source>
</evidence>
<keyword evidence="8" id="KW-0963">Cytoplasm</keyword>
<evidence type="ECO:0000256" key="5">
    <source>
        <dbReference type="ARBA" id="ARBA00022917"/>
    </source>
</evidence>
<feature type="binding site" evidence="9">
    <location>
        <begin position="91"/>
        <end position="93"/>
    </location>
    <ligand>
        <name>L-histidine</name>
        <dbReference type="ChEBI" id="CHEBI:57595"/>
    </ligand>
</feature>
<dbReference type="InterPro" id="IPR004516">
    <property type="entry name" value="HisRS/HisZ"/>
</dbReference>
<dbReference type="InterPro" id="IPR036621">
    <property type="entry name" value="Anticodon-bd_dom_sf"/>
</dbReference>
<dbReference type="Gene3D" id="3.30.930.10">
    <property type="entry name" value="Bira Bifunctional Protein, Domain 2"/>
    <property type="match status" value="1"/>
</dbReference>
<keyword evidence="3 8" id="KW-0547">Nucleotide-binding</keyword>
<dbReference type="SUPFAM" id="SSF52954">
    <property type="entry name" value="Class II aaRS ABD-related"/>
    <property type="match status" value="1"/>
</dbReference>
<dbReference type="NCBIfam" id="TIGR00442">
    <property type="entry name" value="hisS"/>
    <property type="match status" value="1"/>
</dbReference>
<keyword evidence="4 8" id="KW-0067">ATP-binding</keyword>
<dbReference type="CDD" id="cd00859">
    <property type="entry name" value="HisRS_anticodon"/>
    <property type="match status" value="1"/>
</dbReference>
<dbReference type="InterPro" id="IPR015807">
    <property type="entry name" value="His-tRNA-ligase"/>
</dbReference>
<dbReference type="HAMAP" id="MF_00127">
    <property type="entry name" value="His_tRNA_synth"/>
    <property type="match status" value="1"/>
</dbReference>
<name>A0A2H0KR33_9BACT</name>
<dbReference type="AlphaFoldDB" id="A0A2H0KR33"/>
<sequence>MSQPAKPKNQKTFQAPRGTYDILPDEQIYWEKIYKTIKEVFLFYGFGRIDTPVIEDADLYVRATGETTDIVEKQMYLFKSKGGDSLALRPEFTPGVIRAYLEDGLSALVHPVKLYSWGPLFRYENPQTGRYRQFHQVNLEVIGSKAVANDAEVIQLFFVVFRELGLKAINLHINSIGCSECQPHYRKLLLGYYKNRADRLCADCRRRFRQNPLRLLDCKDEHCIQLMAGVPQMIDHLCEECHTHFKSVLEFLDELEIPYILNQSLVRGLDYYTKTVFEFWPDGEQARQGALGGGGRYDYLIKFLGGKDTPAVGGGIGVERLIAQLKFQAIKFHPLINPRVFLVQLGELARRRGFKIFEELRKANIAAAAAFSKDSIKTQLKLADRAEIKMALILGQQEVLDGTIIVRDMTTGAQETIKQDKLILVLKKRLAKKIINQ</sequence>
<dbReference type="PANTHER" id="PTHR43707:SF1">
    <property type="entry name" value="HISTIDINE--TRNA LIGASE, MITOCHONDRIAL-RELATED"/>
    <property type="match status" value="1"/>
</dbReference>
<dbReference type="InterPro" id="IPR033656">
    <property type="entry name" value="HisRS_anticodon"/>
</dbReference>
<keyword evidence="5 8" id="KW-0648">Protein biosynthesis</keyword>
<comment type="subcellular location">
    <subcellularLocation>
        <location evidence="8">Cytoplasm</location>
    </subcellularLocation>
</comment>
<dbReference type="Pfam" id="PF13393">
    <property type="entry name" value="tRNA-synt_His"/>
    <property type="match status" value="2"/>
</dbReference>
<gene>
    <name evidence="8" type="primary">hisS</name>
    <name evidence="11" type="ORF">COV85_01075</name>
</gene>
<protein>
    <recommendedName>
        <fullName evidence="8">Histidine--tRNA ligase</fullName>
        <ecNumber evidence="8">6.1.1.21</ecNumber>
    </recommendedName>
    <alternativeName>
        <fullName evidence="8">Histidyl-tRNA synthetase</fullName>
        <shortName evidence="8">HisRS</shortName>
    </alternativeName>
</protein>
<dbReference type="Pfam" id="PF03129">
    <property type="entry name" value="HGTP_anticodon"/>
    <property type="match status" value="1"/>
</dbReference>
<feature type="binding site" evidence="9">
    <location>
        <position position="140"/>
    </location>
    <ligand>
        <name>L-histidine</name>
        <dbReference type="ChEBI" id="CHEBI:57595"/>
    </ligand>
</feature>
<evidence type="ECO:0000313" key="11">
    <source>
        <dbReference type="EMBL" id="PIQ74620.1"/>
    </source>
</evidence>
<evidence type="ECO:0000256" key="3">
    <source>
        <dbReference type="ARBA" id="ARBA00022741"/>
    </source>
</evidence>
<reference evidence="11 12" key="1">
    <citation type="submission" date="2017-09" db="EMBL/GenBank/DDBJ databases">
        <title>Depth-based differentiation of microbial function through sediment-hosted aquifers and enrichment of novel symbionts in the deep terrestrial subsurface.</title>
        <authorList>
            <person name="Probst A.J."/>
            <person name="Ladd B."/>
            <person name="Jarett J.K."/>
            <person name="Geller-Mcgrath D.E."/>
            <person name="Sieber C.M."/>
            <person name="Emerson J.B."/>
            <person name="Anantharaman K."/>
            <person name="Thomas B.C."/>
            <person name="Malmstrom R."/>
            <person name="Stieglmeier M."/>
            <person name="Klingl A."/>
            <person name="Woyke T."/>
            <person name="Ryan C.M."/>
            <person name="Banfield J.F."/>
        </authorList>
    </citation>
    <scope>NUCLEOTIDE SEQUENCE [LARGE SCALE GENOMIC DNA]</scope>
    <source>
        <strain evidence="11">CG11_big_fil_rev_8_21_14_0_20_44_10</strain>
    </source>
</reference>
<feature type="binding site" evidence="9">
    <location>
        <begin position="271"/>
        <end position="272"/>
    </location>
    <ligand>
        <name>L-histidine</name>
        <dbReference type="ChEBI" id="CHEBI:57595"/>
    </ligand>
</feature>
<evidence type="ECO:0000256" key="2">
    <source>
        <dbReference type="ARBA" id="ARBA00022598"/>
    </source>
</evidence>
<comment type="caution">
    <text evidence="11">The sequence shown here is derived from an EMBL/GenBank/DDBJ whole genome shotgun (WGS) entry which is preliminary data.</text>
</comment>
<evidence type="ECO:0000259" key="10">
    <source>
        <dbReference type="PROSITE" id="PS50862"/>
    </source>
</evidence>
<dbReference type="InterPro" id="IPR045864">
    <property type="entry name" value="aa-tRNA-synth_II/BPL/LPL"/>
</dbReference>
<evidence type="ECO:0000256" key="7">
    <source>
        <dbReference type="ARBA" id="ARBA00047639"/>
    </source>
</evidence>
<dbReference type="EMBL" id="PCVN01000030">
    <property type="protein sequence ID" value="PIQ74620.1"/>
    <property type="molecule type" value="Genomic_DNA"/>
</dbReference>
<organism evidence="11 12">
    <name type="scientific">Candidatus Portnoybacteria bacterium CG11_big_fil_rev_8_21_14_0_20_44_10</name>
    <dbReference type="NCBI Taxonomy" id="1974818"/>
    <lineage>
        <taxon>Bacteria</taxon>
        <taxon>Candidatus Portnoyibacteriota</taxon>
    </lineage>
</organism>
<dbReference type="PROSITE" id="PS50862">
    <property type="entry name" value="AA_TRNA_LIGASE_II"/>
    <property type="match status" value="1"/>
</dbReference>
<dbReference type="GO" id="GO:0005737">
    <property type="term" value="C:cytoplasm"/>
    <property type="evidence" value="ECO:0007669"/>
    <property type="project" value="UniProtKB-SubCell"/>
</dbReference>
<dbReference type="EC" id="6.1.1.21" evidence="8"/>
<dbReference type="GO" id="GO:0006427">
    <property type="term" value="P:histidyl-tRNA aminoacylation"/>
    <property type="evidence" value="ECO:0007669"/>
    <property type="project" value="UniProtKB-UniRule"/>
</dbReference>
<dbReference type="PANTHER" id="PTHR43707">
    <property type="entry name" value="HISTIDYL-TRNA SYNTHETASE"/>
    <property type="match status" value="1"/>
</dbReference>
<feature type="binding site" evidence="9">
    <location>
        <position position="122"/>
    </location>
    <ligand>
        <name>L-histidine</name>
        <dbReference type="ChEBI" id="CHEBI:57595"/>
    </ligand>
</feature>
<evidence type="ECO:0000256" key="9">
    <source>
        <dbReference type="PIRSR" id="PIRSR001549-1"/>
    </source>
</evidence>
<dbReference type="CDD" id="cd00773">
    <property type="entry name" value="HisRS-like_core"/>
    <property type="match status" value="1"/>
</dbReference>
<dbReference type="InterPro" id="IPR004154">
    <property type="entry name" value="Anticodon-bd"/>
</dbReference>
<feature type="binding site" evidence="9">
    <location>
        <position position="267"/>
    </location>
    <ligand>
        <name>L-histidine</name>
        <dbReference type="ChEBI" id="CHEBI:57595"/>
    </ligand>
</feature>
<comment type="subunit">
    <text evidence="8">Homodimer.</text>
</comment>
<dbReference type="Proteomes" id="UP000231550">
    <property type="component" value="Unassembled WGS sequence"/>
</dbReference>